<dbReference type="EMBL" id="BARU01011036">
    <property type="protein sequence ID" value="GAH40387.1"/>
    <property type="molecule type" value="Genomic_DNA"/>
</dbReference>
<accession>X1F619</accession>
<dbReference type="PANTHER" id="PTHR10920:SF13">
    <property type="entry name" value="PRE-RRNA 2'-O-RIBOSE RNA METHYLTRANSFERASE FTSJ3"/>
    <property type="match status" value="1"/>
</dbReference>
<keyword evidence="3" id="KW-0808">Transferase</keyword>
<gene>
    <name evidence="6" type="ORF">S03H2_20843</name>
</gene>
<dbReference type="InterPro" id="IPR029063">
    <property type="entry name" value="SAM-dependent_MTases_sf"/>
</dbReference>
<keyword evidence="2" id="KW-0489">Methyltransferase</keyword>
<reference evidence="6" key="1">
    <citation type="journal article" date="2014" name="Front. Microbiol.">
        <title>High frequency of phylogenetically diverse reductive dehalogenase-homologous genes in deep subseafloor sedimentary metagenomes.</title>
        <authorList>
            <person name="Kawai M."/>
            <person name="Futagami T."/>
            <person name="Toyoda A."/>
            <person name="Takaki Y."/>
            <person name="Nishi S."/>
            <person name="Hori S."/>
            <person name="Arai W."/>
            <person name="Tsubouchi T."/>
            <person name="Morono Y."/>
            <person name="Uchiyama I."/>
            <person name="Ito T."/>
            <person name="Fujiyama A."/>
            <person name="Inagaki F."/>
            <person name="Takami H."/>
        </authorList>
    </citation>
    <scope>NUCLEOTIDE SEQUENCE</scope>
    <source>
        <strain evidence="6">Expedition CK06-06</strain>
    </source>
</reference>
<feature type="non-terminal residue" evidence="6">
    <location>
        <position position="1"/>
    </location>
</feature>
<evidence type="ECO:0000256" key="2">
    <source>
        <dbReference type="ARBA" id="ARBA00022603"/>
    </source>
</evidence>
<organism evidence="6">
    <name type="scientific">marine sediment metagenome</name>
    <dbReference type="NCBI Taxonomy" id="412755"/>
    <lineage>
        <taxon>unclassified sequences</taxon>
        <taxon>metagenomes</taxon>
        <taxon>ecological metagenomes</taxon>
    </lineage>
</organism>
<evidence type="ECO:0000256" key="1">
    <source>
        <dbReference type="ARBA" id="ARBA00022552"/>
    </source>
</evidence>
<keyword evidence="1" id="KW-0698">rRNA processing</keyword>
<evidence type="ECO:0000259" key="5">
    <source>
        <dbReference type="Pfam" id="PF01728"/>
    </source>
</evidence>
<dbReference type="InterPro" id="IPR002877">
    <property type="entry name" value="RNA_MeTrfase_FtsJ_dom"/>
</dbReference>
<proteinExistence type="predicted"/>
<dbReference type="Pfam" id="PF01728">
    <property type="entry name" value="FtsJ"/>
    <property type="match status" value="1"/>
</dbReference>
<comment type="caution">
    <text evidence="6">The sequence shown here is derived from an EMBL/GenBank/DDBJ whole genome shotgun (WGS) entry which is preliminary data.</text>
</comment>
<dbReference type="Gene3D" id="3.40.50.150">
    <property type="entry name" value="Vaccinia Virus protein VP39"/>
    <property type="match status" value="1"/>
</dbReference>
<evidence type="ECO:0000256" key="4">
    <source>
        <dbReference type="ARBA" id="ARBA00022691"/>
    </source>
</evidence>
<dbReference type="GO" id="GO:0008173">
    <property type="term" value="F:RNA methyltransferase activity"/>
    <property type="evidence" value="ECO:0007669"/>
    <property type="project" value="TreeGrafter"/>
</dbReference>
<evidence type="ECO:0000256" key="3">
    <source>
        <dbReference type="ARBA" id="ARBA00022679"/>
    </source>
</evidence>
<dbReference type="AlphaFoldDB" id="X1F619"/>
<evidence type="ECO:0000313" key="6">
    <source>
        <dbReference type="EMBL" id="GAH40387.1"/>
    </source>
</evidence>
<dbReference type="GO" id="GO:0001510">
    <property type="term" value="P:RNA methylation"/>
    <property type="evidence" value="ECO:0007669"/>
    <property type="project" value="TreeGrafter"/>
</dbReference>
<dbReference type="PANTHER" id="PTHR10920">
    <property type="entry name" value="RIBOSOMAL RNA METHYLTRANSFERASE"/>
    <property type="match status" value="1"/>
</dbReference>
<feature type="domain" description="Ribosomal RNA methyltransferase FtsJ" evidence="5">
    <location>
        <begin position="2"/>
        <end position="56"/>
    </location>
</feature>
<dbReference type="InterPro" id="IPR050082">
    <property type="entry name" value="RNA_methyltr_RlmE"/>
</dbReference>
<keyword evidence="4" id="KW-0949">S-adenosyl-L-methionine</keyword>
<sequence>TKFLKFKGNFVIKVFQGADYDDFYKKMKQNFTIVKSLKPKSSNKKSNEIYLIGLKKK</sequence>
<protein>
    <recommendedName>
        <fullName evidence="5">Ribosomal RNA methyltransferase FtsJ domain-containing protein</fullName>
    </recommendedName>
</protein>
<name>X1F619_9ZZZZ</name>
<dbReference type="GO" id="GO:0006364">
    <property type="term" value="P:rRNA processing"/>
    <property type="evidence" value="ECO:0007669"/>
    <property type="project" value="UniProtKB-KW"/>
</dbReference>